<dbReference type="Pfam" id="PF00078">
    <property type="entry name" value="RVT_1"/>
    <property type="match status" value="1"/>
</dbReference>
<keyword evidence="3" id="KW-1185">Reference proteome</keyword>
<protein>
    <recommendedName>
        <fullName evidence="1">Reverse transcriptase domain-containing protein</fullName>
    </recommendedName>
</protein>
<dbReference type="PANTHER" id="PTHR35450:SF2">
    <property type="entry name" value="REVERSE TRANSCRIPTASE DOMAIN-CONTAINING PROTEIN"/>
    <property type="match status" value="1"/>
</dbReference>
<sequence length="220" mass="25259">MEKREKKKVVEGAGKKGVPRKYNKLSVSEALETAEQRLTALATRLKRYPGVAEARKKIGWSPPNHPKCTLSGRIITQEQTHIGLRLSRRTVLMMKDPQKGRIPSNYRPITCLCTTWKFLSGIIVAKMNRHMAQYMSWAQKGIGSNTRGAKHQLLVNRAVAQDCKTRQTNQCTAWIDYKKAYDSIPHTWIMECLEKYNINRTLRAFIKNLMGLWKTTLEAN</sequence>
<dbReference type="EMBL" id="CAWUFR010000080">
    <property type="protein sequence ID" value="CAK6965215.1"/>
    <property type="molecule type" value="Genomic_DNA"/>
</dbReference>
<evidence type="ECO:0000313" key="2">
    <source>
        <dbReference type="EMBL" id="CAK6965215.1"/>
    </source>
</evidence>
<name>A0AAV1P1W2_SCOSC</name>
<comment type="caution">
    <text evidence="2">The sequence shown here is derived from an EMBL/GenBank/DDBJ whole genome shotgun (WGS) entry which is preliminary data.</text>
</comment>
<accession>A0AAV1P1W2</accession>
<evidence type="ECO:0000313" key="3">
    <source>
        <dbReference type="Proteomes" id="UP001314229"/>
    </source>
</evidence>
<dbReference type="InterPro" id="IPR000477">
    <property type="entry name" value="RT_dom"/>
</dbReference>
<reference evidence="2 3" key="1">
    <citation type="submission" date="2024-01" db="EMBL/GenBank/DDBJ databases">
        <authorList>
            <person name="Alioto T."/>
            <person name="Alioto T."/>
            <person name="Gomez Garrido J."/>
        </authorList>
    </citation>
    <scope>NUCLEOTIDE SEQUENCE [LARGE SCALE GENOMIC DNA]</scope>
</reference>
<feature type="domain" description="Reverse transcriptase" evidence="1">
    <location>
        <begin position="100"/>
        <end position="209"/>
    </location>
</feature>
<proteinExistence type="predicted"/>
<organism evidence="2 3">
    <name type="scientific">Scomber scombrus</name>
    <name type="common">Atlantic mackerel</name>
    <name type="synonym">Scomber vernalis</name>
    <dbReference type="NCBI Taxonomy" id="13677"/>
    <lineage>
        <taxon>Eukaryota</taxon>
        <taxon>Metazoa</taxon>
        <taxon>Chordata</taxon>
        <taxon>Craniata</taxon>
        <taxon>Vertebrata</taxon>
        <taxon>Euteleostomi</taxon>
        <taxon>Actinopterygii</taxon>
        <taxon>Neopterygii</taxon>
        <taxon>Teleostei</taxon>
        <taxon>Neoteleostei</taxon>
        <taxon>Acanthomorphata</taxon>
        <taxon>Pelagiaria</taxon>
        <taxon>Scombriformes</taxon>
        <taxon>Scombridae</taxon>
        <taxon>Scomber</taxon>
    </lineage>
</organism>
<gene>
    <name evidence="2" type="ORF">FSCOSCO3_A010782</name>
</gene>
<dbReference type="PANTHER" id="PTHR35450">
    <property type="entry name" value="REVERSE TRANSCRIPTASE DOMAIN-CONTAINING PROTEIN"/>
    <property type="match status" value="1"/>
</dbReference>
<evidence type="ECO:0000259" key="1">
    <source>
        <dbReference type="Pfam" id="PF00078"/>
    </source>
</evidence>
<dbReference type="AlphaFoldDB" id="A0AAV1P1W2"/>
<dbReference type="Proteomes" id="UP001314229">
    <property type="component" value="Unassembled WGS sequence"/>
</dbReference>